<proteinExistence type="predicted"/>
<accession>A0AAV5S672</accession>
<dbReference type="AlphaFoldDB" id="A0AAV5S672"/>
<feature type="transmembrane region" description="Helical" evidence="1">
    <location>
        <begin position="21"/>
        <end position="40"/>
    </location>
</feature>
<evidence type="ECO:0000313" key="3">
    <source>
        <dbReference type="Proteomes" id="UP001432027"/>
    </source>
</evidence>
<gene>
    <name evidence="2" type="ORF">PENTCL1PPCAC_366</name>
</gene>
<evidence type="ECO:0000313" key="2">
    <source>
        <dbReference type="EMBL" id="GMS78191.1"/>
    </source>
</evidence>
<name>A0AAV5S672_9BILA</name>
<sequence length="189" mass="21787">MNCAKVKLKSIRITTNWKYSSLRVLLSLILPANIVISTSWCRDSIDLVSTPQSRKFVLKPIQISTISVSSRHSSILLLSILVKRESILPSINLSILHNFAQNAREVDIWFACFHVSAHDLCTLRKIMLKGDCKLVKCTITLEPGIEKLFVKECFGVTIEEVKNREERIWTRIYLLRRCFQKFQPLRGRA</sequence>
<protein>
    <recommendedName>
        <fullName evidence="4">F-box domain-containing protein</fullName>
    </recommendedName>
</protein>
<keyword evidence="1" id="KW-1133">Transmembrane helix</keyword>
<evidence type="ECO:0000256" key="1">
    <source>
        <dbReference type="SAM" id="Phobius"/>
    </source>
</evidence>
<keyword evidence="3" id="KW-1185">Reference proteome</keyword>
<comment type="caution">
    <text evidence="2">The sequence shown here is derived from an EMBL/GenBank/DDBJ whole genome shotgun (WGS) entry which is preliminary data.</text>
</comment>
<reference evidence="2" key="1">
    <citation type="submission" date="2023-10" db="EMBL/GenBank/DDBJ databases">
        <title>Genome assembly of Pristionchus species.</title>
        <authorList>
            <person name="Yoshida K."/>
            <person name="Sommer R.J."/>
        </authorList>
    </citation>
    <scope>NUCLEOTIDE SEQUENCE</scope>
    <source>
        <strain evidence="2">RS0144</strain>
    </source>
</reference>
<evidence type="ECO:0008006" key="4">
    <source>
        <dbReference type="Google" id="ProtNLM"/>
    </source>
</evidence>
<keyword evidence="1" id="KW-0812">Transmembrane</keyword>
<dbReference type="Proteomes" id="UP001432027">
    <property type="component" value="Unassembled WGS sequence"/>
</dbReference>
<dbReference type="EMBL" id="BTSX01000001">
    <property type="protein sequence ID" value="GMS78191.1"/>
    <property type="molecule type" value="Genomic_DNA"/>
</dbReference>
<organism evidence="2 3">
    <name type="scientific">Pristionchus entomophagus</name>
    <dbReference type="NCBI Taxonomy" id="358040"/>
    <lineage>
        <taxon>Eukaryota</taxon>
        <taxon>Metazoa</taxon>
        <taxon>Ecdysozoa</taxon>
        <taxon>Nematoda</taxon>
        <taxon>Chromadorea</taxon>
        <taxon>Rhabditida</taxon>
        <taxon>Rhabditina</taxon>
        <taxon>Diplogasteromorpha</taxon>
        <taxon>Diplogasteroidea</taxon>
        <taxon>Neodiplogasteridae</taxon>
        <taxon>Pristionchus</taxon>
    </lineage>
</organism>
<keyword evidence="1" id="KW-0472">Membrane</keyword>